<dbReference type="Proteomes" id="UP000822688">
    <property type="component" value="Chromosome 9"/>
</dbReference>
<name>A0A8T0GPP3_CERPU</name>
<proteinExistence type="predicted"/>
<evidence type="ECO:0000313" key="2">
    <source>
        <dbReference type="Proteomes" id="UP000822688"/>
    </source>
</evidence>
<evidence type="ECO:0000313" key="1">
    <source>
        <dbReference type="EMBL" id="KAG0561571.1"/>
    </source>
</evidence>
<gene>
    <name evidence="1" type="ORF">KC19_9G074400</name>
</gene>
<reference evidence="1" key="1">
    <citation type="submission" date="2020-06" db="EMBL/GenBank/DDBJ databases">
        <title>WGS assembly of Ceratodon purpureus strain R40.</title>
        <authorList>
            <person name="Carey S.B."/>
            <person name="Jenkins J."/>
            <person name="Shu S."/>
            <person name="Lovell J.T."/>
            <person name="Sreedasyam A."/>
            <person name="Maumus F."/>
            <person name="Tiley G.P."/>
            <person name="Fernandez-Pozo N."/>
            <person name="Barry K."/>
            <person name="Chen C."/>
            <person name="Wang M."/>
            <person name="Lipzen A."/>
            <person name="Daum C."/>
            <person name="Saski C.A."/>
            <person name="Payton A.C."/>
            <person name="Mcbreen J.C."/>
            <person name="Conrad R.E."/>
            <person name="Kollar L.M."/>
            <person name="Olsson S."/>
            <person name="Huttunen S."/>
            <person name="Landis J.B."/>
            <person name="Wickett N.J."/>
            <person name="Johnson M.G."/>
            <person name="Rensing S.A."/>
            <person name="Grimwood J."/>
            <person name="Schmutz J."/>
            <person name="Mcdaniel S.F."/>
        </authorList>
    </citation>
    <scope>NUCLEOTIDE SEQUENCE</scope>
    <source>
        <strain evidence="1">R40</strain>
    </source>
</reference>
<protein>
    <submittedName>
        <fullName evidence="1">Uncharacterized protein</fullName>
    </submittedName>
</protein>
<sequence>MTFNVSERVYFSVYSSILNTKQLSVHAINWRLVRMASSTKIPEKFLAPGIPWLL</sequence>
<organism evidence="1 2">
    <name type="scientific">Ceratodon purpureus</name>
    <name type="common">Fire moss</name>
    <name type="synonym">Dicranum purpureum</name>
    <dbReference type="NCBI Taxonomy" id="3225"/>
    <lineage>
        <taxon>Eukaryota</taxon>
        <taxon>Viridiplantae</taxon>
        <taxon>Streptophyta</taxon>
        <taxon>Embryophyta</taxon>
        <taxon>Bryophyta</taxon>
        <taxon>Bryophytina</taxon>
        <taxon>Bryopsida</taxon>
        <taxon>Dicranidae</taxon>
        <taxon>Pseudoditrichales</taxon>
        <taxon>Ditrichaceae</taxon>
        <taxon>Ceratodon</taxon>
    </lineage>
</organism>
<comment type="caution">
    <text evidence="1">The sequence shown here is derived from an EMBL/GenBank/DDBJ whole genome shotgun (WGS) entry which is preliminary data.</text>
</comment>
<accession>A0A8T0GPP3</accession>
<dbReference type="AlphaFoldDB" id="A0A8T0GPP3"/>
<keyword evidence="2" id="KW-1185">Reference proteome</keyword>
<dbReference type="EMBL" id="CM026430">
    <property type="protein sequence ID" value="KAG0561571.1"/>
    <property type="molecule type" value="Genomic_DNA"/>
</dbReference>